<evidence type="ECO:0008006" key="3">
    <source>
        <dbReference type="Google" id="ProtNLM"/>
    </source>
</evidence>
<evidence type="ECO:0000313" key="2">
    <source>
        <dbReference type="Proteomes" id="UP000663499"/>
    </source>
</evidence>
<dbReference type="RefSeq" id="WP_207298790.1">
    <property type="nucleotide sequence ID" value="NZ_CP071444.1"/>
</dbReference>
<organism evidence="1 2">
    <name type="scientific">Alkalibacter rhizosphaerae</name>
    <dbReference type="NCBI Taxonomy" id="2815577"/>
    <lineage>
        <taxon>Bacteria</taxon>
        <taxon>Bacillati</taxon>
        <taxon>Bacillota</taxon>
        <taxon>Clostridia</taxon>
        <taxon>Eubacteriales</taxon>
        <taxon>Eubacteriaceae</taxon>
        <taxon>Alkalibacter</taxon>
    </lineage>
</organism>
<name>A0A974XF33_9FIRM</name>
<dbReference type="KEGG" id="alka:J0B03_06255"/>
<dbReference type="Proteomes" id="UP000663499">
    <property type="component" value="Chromosome"/>
</dbReference>
<dbReference type="AlphaFoldDB" id="A0A974XF33"/>
<evidence type="ECO:0000313" key="1">
    <source>
        <dbReference type="EMBL" id="QSX07445.1"/>
    </source>
</evidence>
<sequence length="433" mass="49428">MKWGLLLWDDGAKGAYEIGVWKGLMECRADLSTVISASASIINAALIVQGKMSSALNYWSADSQNPLVAFNRHLAEQYAAQWSGMDEPTLHQKLGQAFHPSNPEYRRAKDFLADHLDESAIRRSSINFILKTYDPKTFEPVTTPFSRSSSENWLDWMLIGFYYPIFRSISMGKTDASEEQDLLNIATEQETKQWVSVGFRPDLLARWKRQDPPINSINIIPSEHLGLSMDMKPENVMKNLEMGYLDLLKKWDRLEGKFYYVDLQSGKSLWKTFHKRLGYPIPGESGIKLNALLGMGSASGKEEMLEKLETILKETTYRGTNLPLSMLEITARALQLPRLKRYTTNEMIQEIFGTVNNLLSNHLVTIKSADTISRTFKRDVDDRLPSDPLSFLSAYVYFLSLRIHNMETLTRLTKQFTPETLLSIVALIYLSEK</sequence>
<dbReference type="InterPro" id="IPR016035">
    <property type="entry name" value="Acyl_Trfase/lysoPLipase"/>
</dbReference>
<keyword evidence="2" id="KW-1185">Reference proteome</keyword>
<dbReference type="EMBL" id="CP071444">
    <property type="protein sequence ID" value="QSX07445.1"/>
    <property type="molecule type" value="Genomic_DNA"/>
</dbReference>
<protein>
    <recommendedName>
        <fullName evidence="3">Patatin-like phospholipase family protein</fullName>
    </recommendedName>
</protein>
<reference evidence="1" key="1">
    <citation type="submission" date="2021-03" db="EMBL/GenBank/DDBJ databases">
        <title>Alkalibacter marinus sp. nov., isolated from tidal flat sediment.</title>
        <authorList>
            <person name="Namirimu T."/>
            <person name="Yang J.-A."/>
            <person name="Yang S.-H."/>
            <person name="Kim Y.-J."/>
            <person name="Kwon K.K."/>
        </authorList>
    </citation>
    <scope>NUCLEOTIDE SEQUENCE</scope>
    <source>
        <strain evidence="1">ES005</strain>
    </source>
</reference>
<gene>
    <name evidence="1" type="ORF">J0B03_06255</name>
</gene>
<accession>A0A974XF33</accession>
<dbReference type="SUPFAM" id="SSF52151">
    <property type="entry name" value="FabD/lysophospholipase-like"/>
    <property type="match status" value="1"/>
</dbReference>
<proteinExistence type="predicted"/>